<feature type="signal peptide" evidence="2">
    <location>
        <begin position="1"/>
        <end position="38"/>
    </location>
</feature>
<name>A0A517M3K3_9BACT</name>
<dbReference type="InterPro" id="IPR005181">
    <property type="entry name" value="SASA"/>
</dbReference>
<evidence type="ECO:0000313" key="4">
    <source>
        <dbReference type="EMBL" id="QDS89439.1"/>
    </source>
</evidence>
<keyword evidence="5" id="KW-1185">Reference proteome</keyword>
<keyword evidence="1" id="KW-0378">Hydrolase</keyword>
<dbReference type="Pfam" id="PF03629">
    <property type="entry name" value="SASA"/>
    <property type="match status" value="1"/>
</dbReference>
<dbReference type="Proteomes" id="UP000319557">
    <property type="component" value="Chromosome"/>
</dbReference>
<dbReference type="Gene3D" id="3.40.50.1110">
    <property type="entry name" value="SGNH hydrolase"/>
    <property type="match status" value="1"/>
</dbReference>
<feature type="domain" description="Sialate O-acetylesterase" evidence="3">
    <location>
        <begin position="59"/>
        <end position="286"/>
    </location>
</feature>
<keyword evidence="2" id="KW-0732">Signal</keyword>
<gene>
    <name evidence="4" type="primary">axe1-6A</name>
    <name evidence="4" type="ORF">EC9_36390</name>
</gene>
<proteinExistence type="predicted"/>
<evidence type="ECO:0000313" key="5">
    <source>
        <dbReference type="Proteomes" id="UP000319557"/>
    </source>
</evidence>
<evidence type="ECO:0000256" key="1">
    <source>
        <dbReference type="ARBA" id="ARBA00022801"/>
    </source>
</evidence>
<dbReference type="RefSeq" id="WP_246105745.1">
    <property type="nucleotide sequence ID" value="NZ_CP036261.1"/>
</dbReference>
<feature type="chain" id="PRO_5022230627" evidence="2">
    <location>
        <begin position="39"/>
        <end position="292"/>
    </location>
</feature>
<dbReference type="EMBL" id="CP036261">
    <property type="protein sequence ID" value="QDS89439.1"/>
    <property type="molecule type" value="Genomic_DNA"/>
</dbReference>
<dbReference type="InterPro" id="IPR036514">
    <property type="entry name" value="SGNH_hydro_sf"/>
</dbReference>
<dbReference type="GO" id="GO:0016788">
    <property type="term" value="F:hydrolase activity, acting on ester bonds"/>
    <property type="evidence" value="ECO:0007669"/>
    <property type="project" value="UniProtKB-ARBA"/>
</dbReference>
<dbReference type="SUPFAM" id="SSF52266">
    <property type="entry name" value="SGNH hydrolase"/>
    <property type="match status" value="1"/>
</dbReference>
<protein>
    <submittedName>
        <fullName evidence="4">Carbohydrate acetyl esterase/feruloyl esterase</fullName>
    </submittedName>
</protein>
<organism evidence="4 5">
    <name type="scientific">Rosistilla ulvae</name>
    <dbReference type="NCBI Taxonomy" id="1930277"/>
    <lineage>
        <taxon>Bacteria</taxon>
        <taxon>Pseudomonadati</taxon>
        <taxon>Planctomycetota</taxon>
        <taxon>Planctomycetia</taxon>
        <taxon>Pirellulales</taxon>
        <taxon>Pirellulaceae</taxon>
        <taxon>Rosistilla</taxon>
    </lineage>
</organism>
<evidence type="ECO:0000256" key="2">
    <source>
        <dbReference type="SAM" id="SignalP"/>
    </source>
</evidence>
<evidence type="ECO:0000259" key="3">
    <source>
        <dbReference type="Pfam" id="PF03629"/>
    </source>
</evidence>
<dbReference type="PANTHER" id="PTHR31988:SF19">
    <property type="entry name" value="9-O-ACETYL-N-ACETYLNEURAMINIC ACID DEACETYLASE-RELATED"/>
    <property type="match status" value="1"/>
</dbReference>
<sequence precursor="true">MTSIIPTPLTGTPLPRRLFSTLALGLCCLLTSAAPSLGEDPASDKASPAAVVPKDPQQFHLFLLVGQSNMAGRGKVTAEDQKTDPRVLMFDKANQWVPAKDPLHFDKPGIAGVGLGKTFALDYAADHPGVTVGLIPCAVGGSSINVWKPGGFHKQTKSHPWDDCQARTQLALPAGTLKGIMWHQGESDAGKSSAPGYQEKLHDLIARFRADLQAPEVPFLAGQLGQFPDRPWSDSKRLVDAAHRGLPESVPFTAFVPSDGLTPKSDNVHFDAASMREFGHRYYKAYQGLQVK</sequence>
<dbReference type="AlphaFoldDB" id="A0A517M3K3"/>
<dbReference type="PANTHER" id="PTHR31988">
    <property type="entry name" value="ESTERASE, PUTATIVE (DUF303)-RELATED"/>
    <property type="match status" value="1"/>
</dbReference>
<dbReference type="KEGG" id="ruv:EC9_36390"/>
<dbReference type="InterPro" id="IPR052940">
    <property type="entry name" value="Carb_Esterase_6"/>
</dbReference>
<reference evidence="4 5" key="1">
    <citation type="submission" date="2019-02" db="EMBL/GenBank/DDBJ databases">
        <title>Deep-cultivation of Planctomycetes and their phenomic and genomic characterization uncovers novel biology.</title>
        <authorList>
            <person name="Wiegand S."/>
            <person name="Jogler M."/>
            <person name="Boedeker C."/>
            <person name="Pinto D."/>
            <person name="Vollmers J."/>
            <person name="Rivas-Marin E."/>
            <person name="Kohn T."/>
            <person name="Peeters S.H."/>
            <person name="Heuer A."/>
            <person name="Rast P."/>
            <person name="Oberbeckmann S."/>
            <person name="Bunk B."/>
            <person name="Jeske O."/>
            <person name="Meyerdierks A."/>
            <person name="Storesund J.E."/>
            <person name="Kallscheuer N."/>
            <person name="Luecker S."/>
            <person name="Lage O.M."/>
            <person name="Pohl T."/>
            <person name="Merkel B.J."/>
            <person name="Hornburger P."/>
            <person name="Mueller R.-W."/>
            <person name="Bruemmer F."/>
            <person name="Labrenz M."/>
            <person name="Spormann A.M."/>
            <person name="Op den Camp H."/>
            <person name="Overmann J."/>
            <person name="Amann R."/>
            <person name="Jetten M.S.M."/>
            <person name="Mascher T."/>
            <person name="Medema M.H."/>
            <person name="Devos D.P."/>
            <person name="Kaster A.-K."/>
            <person name="Ovreas L."/>
            <person name="Rohde M."/>
            <person name="Galperin M.Y."/>
            <person name="Jogler C."/>
        </authorList>
    </citation>
    <scope>NUCLEOTIDE SEQUENCE [LARGE SCALE GENOMIC DNA]</scope>
    <source>
        <strain evidence="4 5">EC9</strain>
    </source>
</reference>
<accession>A0A517M3K3</accession>